<proteinExistence type="predicted"/>
<evidence type="ECO:0000256" key="2">
    <source>
        <dbReference type="SAM" id="SignalP"/>
    </source>
</evidence>
<keyword evidence="1" id="KW-1133">Transmembrane helix</keyword>
<name>A0A9R0B5P6_CYPCA</name>
<dbReference type="GeneID" id="109112397"/>
<protein>
    <submittedName>
        <fullName evidence="3">Uncharacterized protein LOC109112397</fullName>
    </submittedName>
</protein>
<dbReference type="RefSeq" id="XP_042622540.1">
    <property type="nucleotide sequence ID" value="XM_042766606.1"/>
</dbReference>
<feature type="signal peptide" evidence="2">
    <location>
        <begin position="1"/>
        <end position="17"/>
    </location>
</feature>
<keyword evidence="1" id="KW-0472">Membrane</keyword>
<dbReference type="OrthoDB" id="8938325at2759"/>
<accession>A0A9R0B5P6</accession>
<reference evidence="3" key="1">
    <citation type="submission" date="2025-08" db="UniProtKB">
        <authorList>
            <consortium name="RefSeq"/>
        </authorList>
    </citation>
    <scope>IDENTIFICATION</scope>
    <source>
        <tissue evidence="3">Muscle</tissue>
    </source>
</reference>
<organism evidence="3">
    <name type="scientific">Cyprinus carpio</name>
    <name type="common">Common carp</name>
    <dbReference type="NCBI Taxonomy" id="7962"/>
    <lineage>
        <taxon>Eukaryota</taxon>
        <taxon>Metazoa</taxon>
        <taxon>Chordata</taxon>
        <taxon>Craniata</taxon>
        <taxon>Vertebrata</taxon>
        <taxon>Euteleostomi</taxon>
        <taxon>Actinopterygii</taxon>
        <taxon>Neopterygii</taxon>
        <taxon>Teleostei</taxon>
        <taxon>Ostariophysi</taxon>
        <taxon>Cypriniformes</taxon>
        <taxon>Cyprinidae</taxon>
        <taxon>Cyprininae</taxon>
        <taxon>Cyprinus</taxon>
    </lineage>
</organism>
<dbReference type="AlphaFoldDB" id="A0A9R0B5P6"/>
<keyword evidence="1" id="KW-0812">Transmembrane</keyword>
<gene>
    <name evidence="3" type="primary">LOC109112397</name>
</gene>
<feature type="chain" id="PRO_5040297112" evidence="2">
    <location>
        <begin position="18"/>
        <end position="395"/>
    </location>
</feature>
<feature type="transmembrane region" description="Helical" evidence="1">
    <location>
        <begin position="346"/>
        <end position="374"/>
    </location>
</feature>
<sequence>MELFIFIVFQLLMEVQSYKSPTVKVSPDVIRESSSVKISCETPADVRVNQCYFYTNREEKNIKVSSSSELELTGVEVLRWAGVKSPESIYINCYYSVNEQGINKPSSHSPATVTVLDSLEKPFISVSGDDDQLSISCEIPLSVRADFNCSLYTEDDVLLYQHVSQWNQSGKNLCMFYVSRSELLTRSVNSRQLFCVYSLKTEPEIRSPHSDTYTFRDLPQAKLRASASVILETDTVELSCENTEDLKMEKCFFNINERESNSKHSSSCQLSLTGSQISVWSGGQNSSVRISCFYTVNLSQAQKPSAHSDPVTVTVNISTSISPQKTSQLDTVISSSETPVYCTTDLWFIVLVFTCVAVILSGVMGLICLCVFACKYFNVSLFIKQQIVSQSDVQE</sequence>
<evidence type="ECO:0000256" key="1">
    <source>
        <dbReference type="SAM" id="Phobius"/>
    </source>
</evidence>
<evidence type="ECO:0000313" key="3">
    <source>
        <dbReference type="RefSeq" id="XP_042622540.1"/>
    </source>
</evidence>
<dbReference type="Proteomes" id="UP001155660">
    <property type="component" value="Chromosome A11"/>
</dbReference>
<keyword evidence="2" id="KW-0732">Signal</keyword>
<dbReference type="KEGG" id="ccar:109112397"/>